<evidence type="ECO:0000256" key="1">
    <source>
        <dbReference type="ARBA" id="ARBA00004651"/>
    </source>
</evidence>
<feature type="transmembrane region" description="Helical" evidence="6">
    <location>
        <begin position="12"/>
        <end position="28"/>
    </location>
</feature>
<dbReference type="STRING" id="157783.LK03_02165"/>
<dbReference type="RefSeq" id="WP_038410875.1">
    <property type="nucleotide sequence ID" value="NZ_CP009455.1"/>
</dbReference>
<evidence type="ECO:0000256" key="6">
    <source>
        <dbReference type="SAM" id="Phobius"/>
    </source>
</evidence>
<feature type="transmembrane region" description="Helical" evidence="6">
    <location>
        <begin position="131"/>
        <end position="154"/>
    </location>
</feature>
<keyword evidence="5 6" id="KW-0472">Membrane</keyword>
<dbReference type="PANTHER" id="PTHR30485:SF2">
    <property type="entry name" value="BLL0597 PROTEIN"/>
    <property type="match status" value="1"/>
</dbReference>
<evidence type="ECO:0000259" key="7">
    <source>
        <dbReference type="Pfam" id="PF01292"/>
    </source>
</evidence>
<dbReference type="InterPro" id="IPR016174">
    <property type="entry name" value="Di-haem_cyt_TM"/>
</dbReference>
<dbReference type="GO" id="GO:0020037">
    <property type="term" value="F:heme binding"/>
    <property type="evidence" value="ECO:0007669"/>
    <property type="project" value="TreeGrafter"/>
</dbReference>
<dbReference type="Pfam" id="PF01292">
    <property type="entry name" value="Ni_hydr_CYTB"/>
    <property type="match status" value="1"/>
</dbReference>
<dbReference type="EMBL" id="CP009455">
    <property type="protein sequence ID" value="AIR88122.1"/>
    <property type="molecule type" value="Genomic_DNA"/>
</dbReference>
<dbReference type="InterPro" id="IPR011577">
    <property type="entry name" value="Cyt_b561_bac/Ni-Hgenase"/>
</dbReference>
<evidence type="ECO:0000256" key="5">
    <source>
        <dbReference type="ARBA" id="ARBA00023136"/>
    </source>
</evidence>
<dbReference type="Proteomes" id="UP000029493">
    <property type="component" value="Chromosome"/>
</dbReference>
<keyword evidence="4 6" id="KW-1133">Transmembrane helix</keyword>
<dbReference type="AlphaFoldDB" id="A0A089WNP5"/>
<dbReference type="eggNOG" id="COG3658">
    <property type="taxonomic scope" value="Bacteria"/>
</dbReference>
<comment type="subcellular location">
    <subcellularLocation>
        <location evidence="1">Cell membrane</location>
        <topology evidence="1">Multi-pass membrane protein</topology>
    </subcellularLocation>
</comment>
<keyword evidence="9" id="KW-1185">Reference proteome</keyword>
<accession>A0A089WNP5</accession>
<protein>
    <submittedName>
        <fullName evidence="8">Cytochrome B561</fullName>
    </submittedName>
</protein>
<organism evidence="8 9">
    <name type="scientific">Pseudomonas cremoricolorata</name>
    <dbReference type="NCBI Taxonomy" id="157783"/>
    <lineage>
        <taxon>Bacteria</taxon>
        <taxon>Pseudomonadati</taxon>
        <taxon>Pseudomonadota</taxon>
        <taxon>Gammaproteobacteria</taxon>
        <taxon>Pseudomonadales</taxon>
        <taxon>Pseudomonadaceae</taxon>
        <taxon>Pseudomonas</taxon>
    </lineage>
</organism>
<sequence>MTAATIRLWDPLIRLFHMSIAAVFVGNYCFNEAGDDWHRWLGYYAATWLAIRLVWGFIGPRSARWADFWPTPQRVREQAMALLRGHDCHRLGHSPIGGLVMLLMMAAIASLAISGYLMQEVDALWGADWPMTIHSVSADTLLVLIIVHVTAALFESVRLRENLPLSMLTGRRRPLPKDR</sequence>
<dbReference type="SUPFAM" id="SSF81342">
    <property type="entry name" value="Transmembrane di-heme cytochromes"/>
    <property type="match status" value="1"/>
</dbReference>
<proteinExistence type="predicted"/>
<feature type="domain" description="Cytochrome b561 bacterial/Ni-hydrogenase" evidence="7">
    <location>
        <begin position="9"/>
        <end position="170"/>
    </location>
</feature>
<evidence type="ECO:0000313" key="8">
    <source>
        <dbReference type="EMBL" id="AIR88122.1"/>
    </source>
</evidence>
<evidence type="ECO:0000256" key="2">
    <source>
        <dbReference type="ARBA" id="ARBA00022475"/>
    </source>
</evidence>
<dbReference type="GO" id="GO:0005886">
    <property type="term" value="C:plasma membrane"/>
    <property type="evidence" value="ECO:0007669"/>
    <property type="project" value="UniProtKB-SubCell"/>
</dbReference>
<dbReference type="KEGG" id="psw:LK03_02165"/>
<dbReference type="PANTHER" id="PTHR30485">
    <property type="entry name" value="NI/FE-HYDROGENASE 1 B-TYPE CYTOCHROME SUBUNIT"/>
    <property type="match status" value="1"/>
</dbReference>
<evidence type="ECO:0000256" key="4">
    <source>
        <dbReference type="ARBA" id="ARBA00022989"/>
    </source>
</evidence>
<gene>
    <name evidence="8" type="ORF">LK03_02165</name>
</gene>
<keyword evidence="3 6" id="KW-0812">Transmembrane</keyword>
<feature type="transmembrane region" description="Helical" evidence="6">
    <location>
        <begin position="99"/>
        <end position="119"/>
    </location>
</feature>
<reference evidence="8 9" key="1">
    <citation type="submission" date="2014-09" db="EMBL/GenBank/DDBJ databases">
        <authorList>
            <person name="Chan K.-G."/>
        </authorList>
    </citation>
    <scope>NUCLEOTIDE SEQUENCE [LARGE SCALE GENOMIC DNA]</scope>
    <source>
        <strain evidence="8 9">ND07</strain>
    </source>
</reference>
<dbReference type="OrthoDB" id="196472at2"/>
<evidence type="ECO:0000256" key="3">
    <source>
        <dbReference type="ARBA" id="ARBA00022692"/>
    </source>
</evidence>
<keyword evidence="2" id="KW-1003">Cell membrane</keyword>
<dbReference type="GO" id="GO:0009055">
    <property type="term" value="F:electron transfer activity"/>
    <property type="evidence" value="ECO:0007669"/>
    <property type="project" value="InterPro"/>
</dbReference>
<evidence type="ECO:0000313" key="9">
    <source>
        <dbReference type="Proteomes" id="UP000029493"/>
    </source>
</evidence>
<feature type="transmembrane region" description="Helical" evidence="6">
    <location>
        <begin position="40"/>
        <end position="58"/>
    </location>
</feature>
<dbReference type="InterPro" id="IPR051542">
    <property type="entry name" value="Hydrogenase_cytochrome"/>
</dbReference>
<dbReference type="Gene3D" id="1.20.950.20">
    <property type="entry name" value="Transmembrane di-heme cytochromes, Chain C"/>
    <property type="match status" value="1"/>
</dbReference>
<name>A0A089WNP5_9PSED</name>
<dbReference type="GO" id="GO:0022904">
    <property type="term" value="P:respiratory electron transport chain"/>
    <property type="evidence" value="ECO:0007669"/>
    <property type="project" value="InterPro"/>
</dbReference>